<accession>A0ABU4GJ35</accession>
<dbReference type="EMBL" id="JAWONS010000124">
    <property type="protein sequence ID" value="MDW2797620.1"/>
    <property type="molecule type" value="Genomic_DNA"/>
</dbReference>
<feature type="compositionally biased region" description="Low complexity" evidence="1">
    <location>
        <begin position="267"/>
        <end position="279"/>
    </location>
</feature>
<comment type="caution">
    <text evidence="3">The sequence shown here is derived from an EMBL/GenBank/DDBJ whole genome shotgun (WGS) entry which is preliminary data.</text>
</comment>
<dbReference type="Pfam" id="PF16976">
    <property type="entry name" value="RcpC"/>
    <property type="match status" value="1"/>
</dbReference>
<keyword evidence="4" id="KW-1185">Reference proteome</keyword>
<evidence type="ECO:0000256" key="1">
    <source>
        <dbReference type="SAM" id="MobiDB-lite"/>
    </source>
</evidence>
<sequence length="297" mass="31995">MRFLKNRTVLGIICIMLALLICFGITPLYNQSISQKATIVRVVKEIGSGEEITKDMVQSVEVGSYNLPEQVVRQMDSAIGKYAVTALSPGDYILTSKLVTAPTEENNYLYDLDGDKQAISVSIKNFAQGLSGKLASGDIVSVIASDYKKQGATVIPPELTYIKVIGVTASSGYDTYQNNIESNQSAEKEKKLPASVTLLASPDQAKILAELEVEGNIHLSLAYRGSKENADKFLDIQSKLLEALYPSLSQNSTSQVDSTVPEERSSGDTSSNDSSETDTYANSAVEPESGGNECLIL</sequence>
<evidence type="ECO:0000313" key="3">
    <source>
        <dbReference type="EMBL" id="MDW2797620.1"/>
    </source>
</evidence>
<feature type="domain" description="SAF" evidence="2">
    <location>
        <begin position="37"/>
        <end position="99"/>
    </location>
</feature>
<reference evidence="3 4" key="1">
    <citation type="submission" date="2023-10" db="EMBL/GenBank/DDBJ databases">
        <title>A novel Glycoside Hydrolase 43-Like Enzyme from Clostrdium boliviensis is an Endo-xylanase, and a Candidate for Xylooligosaccharides Production from Different Xylan Substrates.</title>
        <authorList>
            <person name="Alvarez M.T."/>
            <person name="Rocabado-Villegas L.R."/>
            <person name="Salas-Veizaga D.M."/>
            <person name="Linares-Pasten J.A."/>
            <person name="Gudmundsdottir E.E."/>
            <person name="Hreggvidsson G.O."/>
            <person name="Adlercreutz P."/>
            <person name="Nordberg Karlsson E."/>
        </authorList>
    </citation>
    <scope>NUCLEOTIDE SEQUENCE [LARGE SCALE GENOMIC DNA]</scope>
    <source>
        <strain evidence="3 4">E-1</strain>
    </source>
</reference>
<dbReference type="InterPro" id="IPR013974">
    <property type="entry name" value="SAF"/>
</dbReference>
<gene>
    <name evidence="3" type="ORF">RZO55_08530</name>
</gene>
<dbReference type="Proteomes" id="UP001276854">
    <property type="component" value="Unassembled WGS sequence"/>
</dbReference>
<dbReference type="Pfam" id="PF08666">
    <property type="entry name" value="SAF"/>
    <property type="match status" value="1"/>
</dbReference>
<feature type="region of interest" description="Disordered" evidence="1">
    <location>
        <begin position="251"/>
        <end position="297"/>
    </location>
</feature>
<protein>
    <submittedName>
        <fullName evidence="3">RcpC/CpaB family pilus assembly protein</fullName>
    </submittedName>
</protein>
<evidence type="ECO:0000313" key="4">
    <source>
        <dbReference type="Proteomes" id="UP001276854"/>
    </source>
</evidence>
<dbReference type="RefSeq" id="WP_318063869.1">
    <property type="nucleotide sequence ID" value="NZ_JAWONS010000124.1"/>
</dbReference>
<organism evidence="3 4">
    <name type="scientific">Clostridium boliviensis</name>
    <dbReference type="NCBI Taxonomy" id="318465"/>
    <lineage>
        <taxon>Bacteria</taxon>
        <taxon>Bacillati</taxon>
        <taxon>Bacillota</taxon>
        <taxon>Clostridia</taxon>
        <taxon>Eubacteriales</taxon>
        <taxon>Clostridiaceae</taxon>
        <taxon>Clostridium</taxon>
    </lineage>
</organism>
<name>A0ABU4GJ35_9CLOT</name>
<dbReference type="CDD" id="cd11614">
    <property type="entry name" value="SAF_CpaB_FlgA_like"/>
    <property type="match status" value="1"/>
</dbReference>
<dbReference type="InterPro" id="IPR031571">
    <property type="entry name" value="RcpC_dom"/>
</dbReference>
<proteinExistence type="predicted"/>
<dbReference type="SMART" id="SM00858">
    <property type="entry name" value="SAF"/>
    <property type="match status" value="1"/>
</dbReference>
<evidence type="ECO:0000259" key="2">
    <source>
        <dbReference type="SMART" id="SM00858"/>
    </source>
</evidence>